<dbReference type="InterPro" id="IPR036388">
    <property type="entry name" value="WH-like_DNA-bd_sf"/>
</dbReference>
<dbReference type="PRINTS" id="PR00038">
    <property type="entry name" value="HTHLUXR"/>
</dbReference>
<dbReference type="PROSITE" id="PS51832">
    <property type="entry name" value="HD_GYP"/>
    <property type="match status" value="1"/>
</dbReference>
<dbReference type="InterPro" id="IPR037522">
    <property type="entry name" value="HD_GYP_dom"/>
</dbReference>
<reference evidence="3" key="2">
    <citation type="submission" date="2024-02" db="EMBL/GenBank/DDBJ databases">
        <authorList>
            <person name="Prathaban M."/>
            <person name="Mythili R."/>
            <person name="Sharmila Devi N."/>
            <person name="Sobanaa M."/>
            <person name="Prathiviraj R."/>
            <person name="Selvin J."/>
        </authorList>
    </citation>
    <scope>NUCLEOTIDE SEQUENCE</scope>
    <source>
        <strain evidence="3">MP1014</strain>
    </source>
</reference>
<accession>A0ABU7Z3N6</accession>
<name>A0ABU7Z3N6_9MICO</name>
<evidence type="ECO:0000259" key="1">
    <source>
        <dbReference type="PROSITE" id="PS50043"/>
    </source>
</evidence>
<evidence type="ECO:0000259" key="2">
    <source>
        <dbReference type="PROSITE" id="PS51832"/>
    </source>
</evidence>
<dbReference type="Pfam" id="PF13487">
    <property type="entry name" value="HD_5"/>
    <property type="match status" value="1"/>
</dbReference>
<dbReference type="Pfam" id="PF00196">
    <property type="entry name" value="GerE"/>
    <property type="match status" value="1"/>
</dbReference>
<dbReference type="InterPro" id="IPR003607">
    <property type="entry name" value="HD/PDEase_dom"/>
</dbReference>
<dbReference type="EMBL" id="JBAGLP010000105">
    <property type="protein sequence ID" value="MEG3614024.1"/>
    <property type="molecule type" value="Genomic_DNA"/>
</dbReference>
<reference evidence="3" key="1">
    <citation type="journal article" date="2024" name="Antonie Van Leeuwenhoek">
        <title>Isoptericola haloaureus sp. nov., a dimorphic actinobacterium isolated from mangrove sediments of southeast India, implicating biosaline agricultural significance through nitrogen fixation and salt tolerance genes.</title>
        <authorList>
            <person name="Prathaban M."/>
            <person name="Prathiviraj R."/>
            <person name="Ravichandran M."/>
            <person name="Natarajan S.D."/>
            <person name="Sobanaa M."/>
            <person name="Hari Krishna Kumar S."/>
            <person name="Chandrasekar V."/>
            <person name="Selvin J."/>
        </authorList>
    </citation>
    <scope>NUCLEOTIDE SEQUENCE</scope>
    <source>
        <strain evidence="3">MP1014</strain>
    </source>
</reference>
<dbReference type="InterPro" id="IPR052020">
    <property type="entry name" value="Cyclic_di-GMP/3'3'-cGAMP_PDE"/>
</dbReference>
<evidence type="ECO:0000313" key="3">
    <source>
        <dbReference type="EMBL" id="MEG3614024.1"/>
    </source>
</evidence>
<dbReference type="SMART" id="SM00421">
    <property type="entry name" value="HTH_LUXR"/>
    <property type="match status" value="1"/>
</dbReference>
<dbReference type="RefSeq" id="WP_332900883.1">
    <property type="nucleotide sequence ID" value="NZ_JBAGLP010000105.1"/>
</dbReference>
<keyword evidence="4" id="KW-1185">Reference proteome</keyword>
<protein>
    <submittedName>
        <fullName evidence="3">HD domain-containing phosphohydrolase</fullName>
    </submittedName>
</protein>
<dbReference type="PROSITE" id="PS50043">
    <property type="entry name" value="HTH_LUXR_2"/>
    <property type="match status" value="1"/>
</dbReference>
<organism evidence="3 4">
    <name type="scientific">Isoptericola haloaureus</name>
    <dbReference type="NCBI Taxonomy" id="1542902"/>
    <lineage>
        <taxon>Bacteria</taxon>
        <taxon>Bacillati</taxon>
        <taxon>Actinomycetota</taxon>
        <taxon>Actinomycetes</taxon>
        <taxon>Micrococcales</taxon>
        <taxon>Promicromonosporaceae</taxon>
        <taxon>Isoptericola</taxon>
    </lineage>
</organism>
<dbReference type="CDD" id="cd00077">
    <property type="entry name" value="HDc"/>
    <property type="match status" value="1"/>
</dbReference>
<dbReference type="SUPFAM" id="SSF46894">
    <property type="entry name" value="C-terminal effector domain of the bipartite response regulators"/>
    <property type="match status" value="1"/>
</dbReference>
<dbReference type="Gene3D" id="1.10.10.10">
    <property type="entry name" value="Winged helix-like DNA-binding domain superfamily/Winged helix DNA-binding domain"/>
    <property type="match status" value="1"/>
</dbReference>
<dbReference type="InterPro" id="IPR000792">
    <property type="entry name" value="Tscrpt_reg_LuxR_C"/>
</dbReference>
<sequence>MADTASAPAQPVRAAEVAAALCLATDLGMGFPWAHGLEATAATMRLCDVAGVDDAVRRQAYYLSLLAYAGCAADATVKAGIFGGPITESIVDVIWGSRREQRGVMLRSLPDPGASVPVVVGQTVARLPRAAAYEPREYLALCEVAQHLTRHLGLGGVAEDLHHLTDRWDGTGVLGRGRGEEIPTALRLTLVARDAAHHAAAGGSAHAAAVVADRAGRAHDPRLAGLLARHHQDVLGGPRDDGVTWEDVLAAEPGEPVQIPADQVDDAVAALGEVADVVGPAWAGRSRQVAALAGGAAELVGMDAAAVREVRRAALLQDVGRISVPARTWLARRPLTAEEREQVRLHPYYTERVCAASPFLAALARDAVCHHERLDGSGYHRGLPAAALGVPARILAAADAMRSAVEDPPHGWGLPPAAAIHALARDVADGRLDADAVAAVVEAAGQEPPPLARPAGLTERESRVVGLVARGLATKQVARTLGISPKTADQHLQHAYRKIGVSSRAAVALFAADHGLLAWGELLILGRRTAP</sequence>
<gene>
    <name evidence="3" type="ORF">V5O49_02675</name>
</gene>
<proteinExistence type="predicted"/>
<dbReference type="Proteomes" id="UP001310387">
    <property type="component" value="Unassembled WGS sequence"/>
</dbReference>
<dbReference type="Gene3D" id="1.10.3210.10">
    <property type="entry name" value="Hypothetical protein af1432"/>
    <property type="match status" value="1"/>
</dbReference>
<evidence type="ECO:0000313" key="4">
    <source>
        <dbReference type="Proteomes" id="UP001310387"/>
    </source>
</evidence>
<feature type="domain" description="HD-GYP" evidence="2">
    <location>
        <begin position="260"/>
        <end position="456"/>
    </location>
</feature>
<dbReference type="SUPFAM" id="SSF109604">
    <property type="entry name" value="HD-domain/PDEase-like"/>
    <property type="match status" value="1"/>
</dbReference>
<comment type="caution">
    <text evidence="3">The sequence shown here is derived from an EMBL/GenBank/DDBJ whole genome shotgun (WGS) entry which is preliminary data.</text>
</comment>
<dbReference type="PANTHER" id="PTHR45228">
    <property type="entry name" value="CYCLIC DI-GMP PHOSPHODIESTERASE TM_0186-RELATED"/>
    <property type="match status" value="1"/>
</dbReference>
<feature type="domain" description="HTH luxR-type" evidence="1">
    <location>
        <begin position="450"/>
        <end position="515"/>
    </location>
</feature>
<dbReference type="CDD" id="cd06170">
    <property type="entry name" value="LuxR_C_like"/>
    <property type="match status" value="1"/>
</dbReference>
<dbReference type="InterPro" id="IPR016032">
    <property type="entry name" value="Sig_transdc_resp-reg_C-effctor"/>
</dbReference>